<feature type="transmembrane region" description="Helical" evidence="2">
    <location>
        <begin position="108"/>
        <end position="134"/>
    </location>
</feature>
<evidence type="ECO:0000313" key="4">
    <source>
        <dbReference type="Proteomes" id="UP001082899"/>
    </source>
</evidence>
<name>A0ABT3ZL83_9BURK</name>
<gene>
    <name evidence="3" type="ORF">OVY01_08585</name>
</gene>
<comment type="caution">
    <text evidence="3">The sequence shown here is derived from an EMBL/GenBank/DDBJ whole genome shotgun (WGS) entry which is preliminary data.</text>
</comment>
<reference evidence="3" key="1">
    <citation type="submission" date="2022-11" db="EMBL/GenBank/DDBJ databases">
        <title>Robbsia betulipollinis sp. nov., isolated from pollen of birch (Betula pendula).</title>
        <authorList>
            <person name="Shi H."/>
            <person name="Ambika Manirajan B."/>
            <person name="Ratering S."/>
            <person name="Geissler-Plaum R."/>
            <person name="Schnell S."/>
        </authorList>
    </citation>
    <scope>NUCLEOTIDE SEQUENCE</scope>
    <source>
        <strain evidence="3">Bb-Pol-6</strain>
    </source>
</reference>
<dbReference type="PANTHER" id="PTHR30531:SF14">
    <property type="entry name" value="SURFACE PRESENTATION OF ANTIGENS PROTEIN SPAS"/>
    <property type="match status" value="1"/>
</dbReference>
<keyword evidence="2" id="KW-1133">Transmembrane helix</keyword>
<feature type="transmembrane region" description="Helical" evidence="2">
    <location>
        <begin position="29"/>
        <end position="44"/>
    </location>
</feature>
<keyword evidence="2" id="KW-0472">Membrane</keyword>
<organism evidence="3 4">
    <name type="scientific">Robbsia betulipollinis</name>
    <dbReference type="NCBI Taxonomy" id="2981849"/>
    <lineage>
        <taxon>Bacteria</taxon>
        <taxon>Pseudomonadati</taxon>
        <taxon>Pseudomonadota</taxon>
        <taxon>Betaproteobacteria</taxon>
        <taxon>Burkholderiales</taxon>
        <taxon>Burkholderiaceae</taxon>
        <taxon>Robbsia</taxon>
    </lineage>
</organism>
<sequence length="385" mass="41098">MSSEKTEPPSHKKLNDARRKGDVAHSKDFTQTLLILSLLAYLVLRGRAIFETLAALVLFAGRISAAASAAASATASATASTFSPVPPLSFSGAVAALGREAAGACLDIVAPFLLIVIGVGVFAETVQVGVLLAFEKLKPSAKKLNPAANLKNIVSKKNLIEFVKSVVKIGFLSVLVWRVVAAALPELFTLPRAGVDGVFASVGVLMTTLLLNVAVAYVALGVADLAWQRYLHRQGLRMSKDDVKREYKEMEGDPHVRSMRRNLQKEMAMQGATAGARRASVLITNPTHYAVAIYYEAAETPLPIVLAKGEGALAQRMIDEAREAGVPVLRDIPLARALSARAEIAQYIPETFIEPVAEVLRLVRQWAEEADARDASAAPLAGGRA</sequence>
<dbReference type="PANTHER" id="PTHR30531">
    <property type="entry name" value="FLAGELLAR BIOSYNTHETIC PROTEIN FLHB"/>
    <property type="match status" value="1"/>
</dbReference>
<dbReference type="InterPro" id="IPR006135">
    <property type="entry name" value="T3SS_substrate_exporter"/>
</dbReference>
<dbReference type="RefSeq" id="WP_267847043.1">
    <property type="nucleotide sequence ID" value="NZ_JAPMXC010000001.1"/>
</dbReference>
<feature type="transmembrane region" description="Helical" evidence="2">
    <location>
        <begin position="166"/>
        <end position="184"/>
    </location>
</feature>
<dbReference type="InterPro" id="IPR029025">
    <property type="entry name" value="T3SS_substrate_exporter_C"/>
</dbReference>
<dbReference type="SUPFAM" id="SSF160544">
    <property type="entry name" value="EscU C-terminal domain-like"/>
    <property type="match status" value="1"/>
</dbReference>
<accession>A0ABT3ZL83</accession>
<comment type="similarity">
    <text evidence="1">Belongs to the type III secretion exporter family.</text>
</comment>
<proteinExistence type="inferred from homology"/>
<dbReference type="EMBL" id="JAPMXC010000001">
    <property type="protein sequence ID" value="MCY0387289.1"/>
    <property type="molecule type" value="Genomic_DNA"/>
</dbReference>
<keyword evidence="4" id="KW-1185">Reference proteome</keyword>
<keyword evidence="2" id="KW-0812">Transmembrane</keyword>
<dbReference type="Pfam" id="PF01312">
    <property type="entry name" value="Bac_export_2"/>
    <property type="match status" value="1"/>
</dbReference>
<evidence type="ECO:0000256" key="2">
    <source>
        <dbReference type="SAM" id="Phobius"/>
    </source>
</evidence>
<evidence type="ECO:0000256" key="1">
    <source>
        <dbReference type="ARBA" id="ARBA00010690"/>
    </source>
</evidence>
<feature type="transmembrane region" description="Helical" evidence="2">
    <location>
        <begin position="204"/>
        <end position="227"/>
    </location>
</feature>
<protein>
    <submittedName>
        <fullName evidence="3">EscU/YscU/HrcU family type III secretion system export apparatus switch protein</fullName>
    </submittedName>
</protein>
<evidence type="ECO:0000313" key="3">
    <source>
        <dbReference type="EMBL" id="MCY0387289.1"/>
    </source>
</evidence>
<feature type="transmembrane region" description="Helical" evidence="2">
    <location>
        <begin position="56"/>
        <end position="79"/>
    </location>
</feature>
<dbReference type="Proteomes" id="UP001082899">
    <property type="component" value="Unassembled WGS sequence"/>
</dbReference>
<dbReference type="PRINTS" id="PR00950">
    <property type="entry name" value="TYPE3IMSPROT"/>
</dbReference>
<dbReference type="Gene3D" id="3.40.1690.10">
    <property type="entry name" value="secretion proteins EscU"/>
    <property type="match status" value="1"/>
</dbReference>